<sequence length="117" mass="12763">MTDLVSLSFAELVFKFAALCPSSCMDQGNILLVHLSVYVPFPSTFGSGEKIANDGKENPAVLGEKKTPSRHGQYEIGAEKEHRPACFGPSRLARLSFDSLSHFDLCLAHLIRLAKLA</sequence>
<dbReference type="EMBL" id="FUEG01000002">
    <property type="protein sequence ID" value="SJK99574.1"/>
    <property type="molecule type" value="Genomic_DNA"/>
</dbReference>
<keyword evidence="2" id="KW-1185">Reference proteome</keyword>
<reference evidence="2" key="1">
    <citation type="journal article" date="2017" name="Nat. Ecol. Evol.">
        <title>Genome expansion and lineage-specific genetic innovations in the forest pathogenic fungi Armillaria.</title>
        <authorList>
            <person name="Sipos G."/>
            <person name="Prasanna A.N."/>
            <person name="Walter M.C."/>
            <person name="O'Connor E."/>
            <person name="Balint B."/>
            <person name="Krizsan K."/>
            <person name="Kiss B."/>
            <person name="Hess J."/>
            <person name="Varga T."/>
            <person name="Slot J."/>
            <person name="Riley R."/>
            <person name="Boka B."/>
            <person name="Rigling D."/>
            <person name="Barry K."/>
            <person name="Lee J."/>
            <person name="Mihaltcheva S."/>
            <person name="LaButti K."/>
            <person name="Lipzen A."/>
            <person name="Waldron R."/>
            <person name="Moloney N.M."/>
            <person name="Sperisen C."/>
            <person name="Kredics L."/>
            <person name="Vagvoelgyi C."/>
            <person name="Patrignani A."/>
            <person name="Fitzpatrick D."/>
            <person name="Nagy I."/>
            <person name="Doyle S."/>
            <person name="Anderson J.B."/>
            <person name="Grigoriev I.V."/>
            <person name="Gueldener U."/>
            <person name="Muensterkoetter M."/>
            <person name="Nagy L.G."/>
        </authorList>
    </citation>
    <scope>NUCLEOTIDE SEQUENCE [LARGE SCALE GENOMIC DNA]</scope>
    <source>
        <strain evidence="2">C18/9</strain>
    </source>
</reference>
<dbReference type="AlphaFoldDB" id="A0A284QSV7"/>
<evidence type="ECO:0000313" key="1">
    <source>
        <dbReference type="EMBL" id="SJK99574.1"/>
    </source>
</evidence>
<accession>A0A284QSV7</accession>
<proteinExistence type="predicted"/>
<evidence type="ECO:0000313" key="2">
    <source>
        <dbReference type="Proteomes" id="UP000219338"/>
    </source>
</evidence>
<protein>
    <submittedName>
        <fullName evidence="1">Uncharacterized protein</fullName>
    </submittedName>
</protein>
<organism evidence="1 2">
    <name type="scientific">Armillaria ostoyae</name>
    <name type="common">Armillaria root rot fungus</name>
    <dbReference type="NCBI Taxonomy" id="47428"/>
    <lineage>
        <taxon>Eukaryota</taxon>
        <taxon>Fungi</taxon>
        <taxon>Dikarya</taxon>
        <taxon>Basidiomycota</taxon>
        <taxon>Agaricomycotina</taxon>
        <taxon>Agaricomycetes</taxon>
        <taxon>Agaricomycetidae</taxon>
        <taxon>Agaricales</taxon>
        <taxon>Marasmiineae</taxon>
        <taxon>Physalacriaceae</taxon>
        <taxon>Armillaria</taxon>
    </lineage>
</organism>
<name>A0A284QSV7_ARMOS</name>
<gene>
    <name evidence="1" type="ORF">ARMOST_02882</name>
</gene>
<dbReference type="Proteomes" id="UP000219338">
    <property type="component" value="Unassembled WGS sequence"/>
</dbReference>